<evidence type="ECO:0000256" key="1">
    <source>
        <dbReference type="ARBA" id="ARBA00001231"/>
    </source>
</evidence>
<dbReference type="PRINTS" id="PR00738">
    <property type="entry name" value="GLHYDRLASE20"/>
</dbReference>
<evidence type="ECO:0000256" key="6">
    <source>
        <dbReference type="SAM" id="SignalP"/>
    </source>
</evidence>
<dbReference type="PROSITE" id="PS51257">
    <property type="entry name" value="PROKAR_LIPOPROTEIN"/>
    <property type="match status" value="1"/>
</dbReference>
<keyword evidence="10" id="KW-1185">Reference proteome</keyword>
<evidence type="ECO:0000313" key="9">
    <source>
        <dbReference type="EMBL" id="GAA3733405.1"/>
    </source>
</evidence>
<dbReference type="Proteomes" id="UP001501004">
    <property type="component" value="Unassembled WGS sequence"/>
</dbReference>
<evidence type="ECO:0000256" key="4">
    <source>
        <dbReference type="ARBA" id="ARBA00022801"/>
    </source>
</evidence>
<keyword evidence="6" id="KW-0732">Signal</keyword>
<organism evidence="9 10">
    <name type="scientific">Leifsonella bigeumensis</name>
    <dbReference type="NCBI Taxonomy" id="433643"/>
    <lineage>
        <taxon>Bacteria</taxon>
        <taxon>Bacillati</taxon>
        <taxon>Actinomycetota</taxon>
        <taxon>Actinomycetes</taxon>
        <taxon>Micrococcales</taxon>
        <taxon>Microbacteriaceae</taxon>
        <taxon>Leifsonella</taxon>
    </lineage>
</organism>
<dbReference type="Gene3D" id="3.30.379.10">
    <property type="entry name" value="Chitobiase/beta-hexosaminidase domain 2-like"/>
    <property type="match status" value="1"/>
</dbReference>
<comment type="caution">
    <text evidence="9">The sequence shown here is derived from an EMBL/GenBank/DDBJ whole genome shotgun (WGS) entry which is preliminary data.</text>
</comment>
<name>A0ABP7F952_9MICO</name>
<keyword evidence="5" id="KW-0326">Glycosidase</keyword>
<dbReference type="PANTHER" id="PTHR22600:SF57">
    <property type="entry name" value="BETA-N-ACETYLHEXOSAMINIDASE"/>
    <property type="match status" value="1"/>
</dbReference>
<dbReference type="Gene3D" id="3.20.20.80">
    <property type="entry name" value="Glycosidases"/>
    <property type="match status" value="1"/>
</dbReference>
<evidence type="ECO:0000256" key="2">
    <source>
        <dbReference type="ARBA" id="ARBA00006285"/>
    </source>
</evidence>
<dbReference type="Pfam" id="PF02838">
    <property type="entry name" value="Glyco_hydro_20b"/>
    <property type="match status" value="1"/>
</dbReference>
<feature type="domain" description="Beta-hexosaminidase bacterial type N-terminal" evidence="8">
    <location>
        <begin position="48"/>
        <end position="166"/>
    </location>
</feature>
<dbReference type="InterPro" id="IPR029018">
    <property type="entry name" value="Hex-like_dom2"/>
</dbReference>
<dbReference type="RefSeq" id="WP_344753774.1">
    <property type="nucleotide sequence ID" value="NZ_BAABAE010000002.1"/>
</dbReference>
<reference evidence="10" key="1">
    <citation type="journal article" date="2019" name="Int. J. Syst. Evol. Microbiol.">
        <title>The Global Catalogue of Microorganisms (GCM) 10K type strain sequencing project: providing services to taxonomists for standard genome sequencing and annotation.</title>
        <authorList>
            <consortium name="The Broad Institute Genomics Platform"/>
            <consortium name="The Broad Institute Genome Sequencing Center for Infectious Disease"/>
            <person name="Wu L."/>
            <person name="Ma J."/>
        </authorList>
    </citation>
    <scope>NUCLEOTIDE SEQUENCE [LARGE SCALE GENOMIC DNA]</scope>
    <source>
        <strain evidence="10">JCM 16949</strain>
    </source>
</reference>
<evidence type="ECO:0000259" key="7">
    <source>
        <dbReference type="Pfam" id="PF00728"/>
    </source>
</evidence>
<dbReference type="SUPFAM" id="SSF51445">
    <property type="entry name" value="(Trans)glycosidases"/>
    <property type="match status" value="1"/>
</dbReference>
<dbReference type="InterPro" id="IPR025705">
    <property type="entry name" value="Beta_hexosaminidase_sua/sub"/>
</dbReference>
<dbReference type="PANTHER" id="PTHR22600">
    <property type="entry name" value="BETA-HEXOSAMINIDASE"/>
    <property type="match status" value="1"/>
</dbReference>
<dbReference type="InterPro" id="IPR017853">
    <property type="entry name" value="GH"/>
</dbReference>
<feature type="signal peptide" evidence="6">
    <location>
        <begin position="1"/>
        <end position="26"/>
    </location>
</feature>
<dbReference type="Pfam" id="PF00728">
    <property type="entry name" value="Glyco_hydro_20"/>
    <property type="match status" value="2"/>
</dbReference>
<evidence type="ECO:0000313" key="10">
    <source>
        <dbReference type="Proteomes" id="UP001501004"/>
    </source>
</evidence>
<evidence type="ECO:0000259" key="8">
    <source>
        <dbReference type="Pfam" id="PF02838"/>
    </source>
</evidence>
<keyword evidence="4" id="KW-0378">Hydrolase</keyword>
<feature type="chain" id="PRO_5045122395" description="beta-N-acetylhexosaminidase" evidence="6">
    <location>
        <begin position="27"/>
        <end position="528"/>
    </location>
</feature>
<dbReference type="InterPro" id="IPR015883">
    <property type="entry name" value="Glyco_hydro_20_cat"/>
</dbReference>
<gene>
    <name evidence="9" type="ORF">GCM10022239_07050</name>
</gene>
<dbReference type="EMBL" id="BAABAE010000002">
    <property type="protein sequence ID" value="GAA3733405.1"/>
    <property type="molecule type" value="Genomic_DNA"/>
</dbReference>
<dbReference type="SUPFAM" id="SSF55545">
    <property type="entry name" value="beta-N-acetylhexosaminidase-like domain"/>
    <property type="match status" value="1"/>
</dbReference>
<evidence type="ECO:0000256" key="5">
    <source>
        <dbReference type="ARBA" id="ARBA00023295"/>
    </source>
</evidence>
<feature type="domain" description="Glycoside hydrolase family 20 catalytic" evidence="7">
    <location>
        <begin position="344"/>
        <end position="491"/>
    </location>
</feature>
<sequence>MALIHRMGWYGVLAIALACANATASAINTTTTAGVAPEPPTASVLARTVVPAPGYRVDGEGAFQLDRTTSVEARGEARPVAEYLVNLLRPMTGFSLPLSGRGDIVLVVEPGHPPGGYDLRVTTSGIWLAADDPAGLFEGVQTLRQLLPPATPSTTRWGIAATTISDRPRFAYRGAMLDVARHFFGVDDVKRYIDDIAMLKINVLHLHLADDQGWRIAIDGWPRLTAVGGASQVGGGAGGYYTQDQYREIVAYAASRYITIVPEIDMPGHTNAALASYAELNCDGRTRLPYHGTSVGFSSLCIGKELTYTFVTDVITQLAALTPGPWIHIGGDESSATTLPDYISFVNRVTAIVAATGKTVIGWHDIGYGTTLPPGTVGEYWDYTGPRGASSVLTQRILNADGRLIMAPANVAYLDQKYDLSERLGTKWAQAPTTIQEAYGWDPAAIFPKHGAESILGVEAPLWTETVDTMAEIEYMAFPRIVAIAEIGWSTSAKRTFKEFAPRLGTFGAYLDAAGITYKRTPGVPWSH</sequence>
<dbReference type="EC" id="3.2.1.52" evidence="3"/>
<dbReference type="InterPro" id="IPR015882">
    <property type="entry name" value="HEX_bac_N"/>
</dbReference>
<dbReference type="CDD" id="cd06568">
    <property type="entry name" value="GH20_SpHex_like"/>
    <property type="match status" value="1"/>
</dbReference>
<protein>
    <recommendedName>
        <fullName evidence="3">beta-N-acetylhexosaminidase</fullName>
        <ecNumber evidence="3">3.2.1.52</ecNumber>
    </recommendedName>
</protein>
<feature type="domain" description="Glycoside hydrolase family 20 catalytic" evidence="7">
    <location>
        <begin position="170"/>
        <end position="336"/>
    </location>
</feature>
<comment type="catalytic activity">
    <reaction evidence="1">
        <text>Hydrolysis of terminal non-reducing N-acetyl-D-hexosamine residues in N-acetyl-beta-D-hexosaminides.</text>
        <dbReference type="EC" id="3.2.1.52"/>
    </reaction>
</comment>
<proteinExistence type="inferred from homology"/>
<comment type="similarity">
    <text evidence="2">Belongs to the glycosyl hydrolase 20 family.</text>
</comment>
<evidence type="ECO:0000256" key="3">
    <source>
        <dbReference type="ARBA" id="ARBA00012663"/>
    </source>
</evidence>
<accession>A0ABP7F952</accession>